<dbReference type="Proteomes" id="UP000567922">
    <property type="component" value="Unassembled WGS sequence"/>
</dbReference>
<accession>A0A839RHT6</accession>
<dbReference type="PANTHER" id="PTHR33993">
    <property type="entry name" value="GLYOXALASE-RELATED"/>
    <property type="match status" value="1"/>
</dbReference>
<dbReference type="PROSITE" id="PS51819">
    <property type="entry name" value="VOC"/>
    <property type="match status" value="2"/>
</dbReference>
<keyword evidence="3" id="KW-1185">Reference proteome</keyword>
<feature type="domain" description="VOC" evidence="1">
    <location>
        <begin position="267"/>
        <end position="371"/>
    </location>
</feature>
<reference evidence="2 3" key="1">
    <citation type="submission" date="2020-08" db="EMBL/GenBank/DDBJ databases">
        <title>Sequencing the genomes of 1000 actinobacteria strains.</title>
        <authorList>
            <person name="Klenk H.-P."/>
        </authorList>
    </citation>
    <scope>NUCLEOTIDE SEQUENCE [LARGE SCALE GENOMIC DNA]</scope>
    <source>
        <strain evidence="2 3">DSM 45258</strain>
    </source>
</reference>
<keyword evidence="2" id="KW-0223">Dioxygenase</keyword>
<sequence>MTDPGATDTSNDLAEPGGFPRPGAVPYLIVNGAHEALNWYTKVFGASVRGEPITMDDGRIGHAELTIGDGVIYLAEEFPEMGLTAPRTGTASVSLMIPVDDPDLVLTRAREAGGRVERWTYQSHGQRNATLIDAFGHRWMLAAPIGGTLRHGDIAAITVSTPDLDRAAAFYRAVLGWEMEPADGQLRVTNTSAAIFLEGGNDVSELRCRYAVRNLDDALTGVEASGGVWTRDGEIVACRGPHGIRFELAEISGDESRPAINGDGPGDPAYLTFEVVDLDETQQFYRDVVGWEFEGSEERGGFEMVGIHPMCGLTRAPEDRIVPMWRVDDASAAPDFITAAGGEVLAGPEVREYGVSAHCRDDQGGRFYLGS</sequence>
<dbReference type="Gene3D" id="3.10.180.10">
    <property type="entry name" value="2,3-Dihydroxybiphenyl 1,2-Dioxygenase, domain 1"/>
    <property type="match status" value="2"/>
</dbReference>
<dbReference type="InterPro" id="IPR029068">
    <property type="entry name" value="Glyas_Bleomycin-R_OHBP_Dase"/>
</dbReference>
<dbReference type="SUPFAM" id="SSF54593">
    <property type="entry name" value="Glyoxalase/Bleomycin resistance protein/Dihydroxybiphenyl dioxygenase"/>
    <property type="match status" value="3"/>
</dbReference>
<dbReference type="EMBL" id="JACHWS010000001">
    <property type="protein sequence ID" value="MBB3035947.1"/>
    <property type="molecule type" value="Genomic_DNA"/>
</dbReference>
<organism evidence="2 3">
    <name type="scientific">Hoyosella altamirensis</name>
    <dbReference type="NCBI Taxonomy" id="616997"/>
    <lineage>
        <taxon>Bacteria</taxon>
        <taxon>Bacillati</taxon>
        <taxon>Actinomycetota</taxon>
        <taxon>Actinomycetes</taxon>
        <taxon>Mycobacteriales</taxon>
        <taxon>Hoyosellaceae</taxon>
        <taxon>Hoyosella</taxon>
    </lineage>
</organism>
<evidence type="ECO:0000313" key="3">
    <source>
        <dbReference type="Proteomes" id="UP000567922"/>
    </source>
</evidence>
<dbReference type="InterPro" id="IPR053863">
    <property type="entry name" value="Glyoxy/Ble-like_N"/>
</dbReference>
<dbReference type="InterPro" id="IPR052164">
    <property type="entry name" value="Anthracycline_SecMetBiosynth"/>
</dbReference>
<dbReference type="RefSeq" id="WP_064439631.1">
    <property type="nucleotide sequence ID" value="NZ_BDDI01000005.1"/>
</dbReference>
<evidence type="ECO:0000259" key="1">
    <source>
        <dbReference type="PROSITE" id="PS51819"/>
    </source>
</evidence>
<feature type="domain" description="VOC" evidence="1">
    <location>
        <begin position="21"/>
        <end position="144"/>
    </location>
</feature>
<dbReference type="GO" id="GO:0016829">
    <property type="term" value="F:lyase activity"/>
    <property type="evidence" value="ECO:0007669"/>
    <property type="project" value="UniProtKB-KW"/>
</dbReference>
<dbReference type="Pfam" id="PF22677">
    <property type="entry name" value="Ble-like_N"/>
    <property type="match status" value="1"/>
</dbReference>
<dbReference type="Gene3D" id="3.30.720.110">
    <property type="match status" value="1"/>
</dbReference>
<dbReference type="Pfam" id="PF00903">
    <property type="entry name" value="Glyoxalase"/>
    <property type="match status" value="1"/>
</dbReference>
<dbReference type="AlphaFoldDB" id="A0A839RHT6"/>
<dbReference type="InterPro" id="IPR037523">
    <property type="entry name" value="VOC_core"/>
</dbReference>
<protein>
    <submittedName>
        <fullName evidence="2">Putative glyoxalase superfamily protein PhnB/catechol 2,3-dioxygenase-like lactoylglutathione lyase family enzyme</fullName>
    </submittedName>
</protein>
<gene>
    <name evidence="2" type="ORF">FHU29_000381</name>
</gene>
<dbReference type="GO" id="GO:0051213">
    <property type="term" value="F:dioxygenase activity"/>
    <property type="evidence" value="ECO:0007669"/>
    <property type="project" value="UniProtKB-KW"/>
</dbReference>
<proteinExistence type="predicted"/>
<dbReference type="Gene3D" id="3.30.720.120">
    <property type="match status" value="1"/>
</dbReference>
<name>A0A839RHT6_9ACTN</name>
<dbReference type="OrthoDB" id="9795306at2"/>
<dbReference type="InterPro" id="IPR004360">
    <property type="entry name" value="Glyas_Fos-R_dOase_dom"/>
</dbReference>
<evidence type="ECO:0000313" key="2">
    <source>
        <dbReference type="EMBL" id="MBB3035947.1"/>
    </source>
</evidence>
<dbReference type="PANTHER" id="PTHR33993:SF14">
    <property type="entry name" value="GB|AAF24581.1"/>
    <property type="match status" value="1"/>
</dbReference>
<dbReference type="CDD" id="cd07246">
    <property type="entry name" value="VOC_like"/>
    <property type="match status" value="1"/>
</dbReference>
<keyword evidence="2" id="KW-0456">Lyase</keyword>
<keyword evidence="2" id="KW-0560">Oxidoreductase</keyword>
<comment type="caution">
    <text evidence="2">The sequence shown here is derived from an EMBL/GenBank/DDBJ whole genome shotgun (WGS) entry which is preliminary data.</text>
</comment>